<organism evidence="3 4">
    <name type="scientific">Ensete ventricosum</name>
    <name type="common">Abyssinian banana</name>
    <name type="synonym">Musa ensete</name>
    <dbReference type="NCBI Taxonomy" id="4639"/>
    <lineage>
        <taxon>Eukaryota</taxon>
        <taxon>Viridiplantae</taxon>
        <taxon>Streptophyta</taxon>
        <taxon>Embryophyta</taxon>
        <taxon>Tracheophyta</taxon>
        <taxon>Spermatophyta</taxon>
        <taxon>Magnoliopsida</taxon>
        <taxon>Liliopsida</taxon>
        <taxon>Zingiberales</taxon>
        <taxon>Musaceae</taxon>
        <taxon>Ensete</taxon>
    </lineage>
</organism>
<protein>
    <submittedName>
        <fullName evidence="3">Uncharacterized protein</fullName>
    </submittedName>
</protein>
<accession>A0A426YVK8</accession>
<evidence type="ECO:0000256" key="1">
    <source>
        <dbReference type="SAM" id="MobiDB-lite"/>
    </source>
</evidence>
<dbReference type="Proteomes" id="UP000287651">
    <property type="component" value="Unassembled WGS sequence"/>
</dbReference>
<dbReference type="PROSITE" id="PS51257">
    <property type="entry name" value="PROKAR_LIPOPROTEIN"/>
    <property type="match status" value="1"/>
</dbReference>
<evidence type="ECO:0000256" key="2">
    <source>
        <dbReference type="SAM" id="Phobius"/>
    </source>
</evidence>
<dbReference type="AlphaFoldDB" id="A0A426YVK8"/>
<feature type="transmembrane region" description="Helical" evidence="2">
    <location>
        <begin position="162"/>
        <end position="179"/>
    </location>
</feature>
<name>A0A426YVK8_ENSVE</name>
<dbReference type="EMBL" id="AMZH03009938">
    <property type="protein sequence ID" value="RRT55767.1"/>
    <property type="molecule type" value="Genomic_DNA"/>
</dbReference>
<gene>
    <name evidence="3" type="ORF">B296_00048231</name>
</gene>
<feature type="region of interest" description="Disordered" evidence="1">
    <location>
        <begin position="36"/>
        <end position="55"/>
    </location>
</feature>
<keyword evidence="2" id="KW-0812">Transmembrane</keyword>
<sequence>MLFTHRLTRKVITHLSPISSSCHLHATRAFPSLALSTPTPMAKDATDPTVGTGDHDLSEEVRVLRKERSVLQHRLSIARARVAAVEAELEVMIKELGVMINDLGASLINFERDVDAVDTTSAKKLDEDRSRELAARKAEREAAVNDELRSKVDHEIRRRKDMAIRFGALAAVVIVVRLAKLMQI</sequence>
<comment type="caution">
    <text evidence="3">The sequence shown here is derived from an EMBL/GenBank/DDBJ whole genome shotgun (WGS) entry which is preliminary data.</text>
</comment>
<keyword evidence="2" id="KW-0472">Membrane</keyword>
<proteinExistence type="predicted"/>
<reference evidence="3 4" key="1">
    <citation type="journal article" date="2014" name="Agronomy (Basel)">
        <title>A Draft Genome Sequence for Ensete ventricosum, the Drought-Tolerant Tree Against Hunger.</title>
        <authorList>
            <person name="Harrison J."/>
            <person name="Moore K.A."/>
            <person name="Paszkiewicz K."/>
            <person name="Jones T."/>
            <person name="Grant M."/>
            <person name="Ambacheew D."/>
            <person name="Muzemil S."/>
            <person name="Studholme D.J."/>
        </authorList>
    </citation>
    <scope>NUCLEOTIDE SEQUENCE [LARGE SCALE GENOMIC DNA]</scope>
</reference>
<evidence type="ECO:0000313" key="4">
    <source>
        <dbReference type="Proteomes" id="UP000287651"/>
    </source>
</evidence>
<evidence type="ECO:0000313" key="3">
    <source>
        <dbReference type="EMBL" id="RRT55767.1"/>
    </source>
</evidence>
<keyword evidence="2" id="KW-1133">Transmembrane helix</keyword>